<feature type="compositionally biased region" description="Acidic residues" evidence="1">
    <location>
        <begin position="86"/>
        <end position="97"/>
    </location>
</feature>
<dbReference type="EMBL" id="BGPR01052395">
    <property type="protein sequence ID" value="GBO29231.1"/>
    <property type="molecule type" value="Genomic_DNA"/>
</dbReference>
<proteinExistence type="predicted"/>
<evidence type="ECO:0000256" key="1">
    <source>
        <dbReference type="SAM" id="MobiDB-lite"/>
    </source>
</evidence>
<feature type="region of interest" description="Disordered" evidence="1">
    <location>
        <begin position="62"/>
        <end position="106"/>
    </location>
</feature>
<name>A0A4Y2VX25_ARAVE</name>
<sequence length="106" mass="12225">MVQKQSTTFTIVNCLVYLKEIRLETPKKIVKSFKETKAMRKSRMQIMKKSLDVKIKDSIKKRTLTKQESRINEGDDDTGDLKIPPSDDDVMFTDGEEEASKTPNKK</sequence>
<evidence type="ECO:0000313" key="2">
    <source>
        <dbReference type="EMBL" id="GBO29231.1"/>
    </source>
</evidence>
<accession>A0A4Y2VX25</accession>
<comment type="caution">
    <text evidence="2">The sequence shown here is derived from an EMBL/GenBank/DDBJ whole genome shotgun (WGS) entry which is preliminary data.</text>
</comment>
<dbReference type="Proteomes" id="UP000499080">
    <property type="component" value="Unassembled WGS sequence"/>
</dbReference>
<keyword evidence="3" id="KW-1185">Reference proteome</keyword>
<evidence type="ECO:0000313" key="3">
    <source>
        <dbReference type="Proteomes" id="UP000499080"/>
    </source>
</evidence>
<gene>
    <name evidence="2" type="ORF">AVEN_255455_1</name>
</gene>
<protein>
    <submittedName>
        <fullName evidence="2">Uncharacterized protein</fullName>
    </submittedName>
</protein>
<dbReference type="AlphaFoldDB" id="A0A4Y2VX25"/>
<organism evidence="2 3">
    <name type="scientific">Araneus ventricosus</name>
    <name type="common">Orbweaver spider</name>
    <name type="synonym">Epeira ventricosa</name>
    <dbReference type="NCBI Taxonomy" id="182803"/>
    <lineage>
        <taxon>Eukaryota</taxon>
        <taxon>Metazoa</taxon>
        <taxon>Ecdysozoa</taxon>
        <taxon>Arthropoda</taxon>
        <taxon>Chelicerata</taxon>
        <taxon>Arachnida</taxon>
        <taxon>Araneae</taxon>
        <taxon>Araneomorphae</taxon>
        <taxon>Entelegynae</taxon>
        <taxon>Araneoidea</taxon>
        <taxon>Araneidae</taxon>
        <taxon>Araneus</taxon>
    </lineage>
</organism>
<reference evidence="2 3" key="1">
    <citation type="journal article" date="2019" name="Sci. Rep.">
        <title>Orb-weaving spider Araneus ventricosus genome elucidates the spidroin gene catalogue.</title>
        <authorList>
            <person name="Kono N."/>
            <person name="Nakamura H."/>
            <person name="Ohtoshi R."/>
            <person name="Moran D.A.P."/>
            <person name="Shinohara A."/>
            <person name="Yoshida Y."/>
            <person name="Fujiwara M."/>
            <person name="Mori M."/>
            <person name="Tomita M."/>
            <person name="Arakawa K."/>
        </authorList>
    </citation>
    <scope>NUCLEOTIDE SEQUENCE [LARGE SCALE GENOMIC DNA]</scope>
</reference>
<feature type="compositionally biased region" description="Basic and acidic residues" evidence="1">
    <location>
        <begin position="62"/>
        <end position="73"/>
    </location>
</feature>